<accession>A0A8S1TZF9</accession>
<evidence type="ECO:0000313" key="1">
    <source>
        <dbReference type="EMBL" id="CAD8156827.1"/>
    </source>
</evidence>
<name>A0A8S1TZF9_PAROT</name>
<evidence type="ECO:0000313" key="2">
    <source>
        <dbReference type="Proteomes" id="UP000683925"/>
    </source>
</evidence>
<dbReference type="Proteomes" id="UP000683925">
    <property type="component" value="Unassembled WGS sequence"/>
</dbReference>
<dbReference type="EMBL" id="CAJJDP010000032">
    <property type="protein sequence ID" value="CAD8156827.1"/>
    <property type="molecule type" value="Genomic_DNA"/>
</dbReference>
<proteinExistence type="predicted"/>
<keyword evidence="2" id="KW-1185">Reference proteome</keyword>
<gene>
    <name evidence="1" type="ORF">POCTA_138.1.T0320318</name>
</gene>
<dbReference type="AlphaFoldDB" id="A0A8S1TZF9"/>
<reference evidence="1" key="1">
    <citation type="submission" date="2021-01" db="EMBL/GenBank/DDBJ databases">
        <authorList>
            <consortium name="Genoscope - CEA"/>
            <person name="William W."/>
        </authorList>
    </citation>
    <scope>NUCLEOTIDE SEQUENCE</scope>
</reference>
<organism evidence="1 2">
    <name type="scientific">Paramecium octaurelia</name>
    <dbReference type="NCBI Taxonomy" id="43137"/>
    <lineage>
        <taxon>Eukaryota</taxon>
        <taxon>Sar</taxon>
        <taxon>Alveolata</taxon>
        <taxon>Ciliophora</taxon>
        <taxon>Intramacronucleata</taxon>
        <taxon>Oligohymenophorea</taxon>
        <taxon>Peniculida</taxon>
        <taxon>Parameciidae</taxon>
        <taxon>Paramecium</taxon>
    </lineage>
</organism>
<sequence>MKTISILNDILINYQDPCQFELLDGKKLQSQFNLQELSEVTKNSSQPVTWLKRIVKIQVELIGFRKQIEPLPLSNRRNLVNILEYEIKENNISNFTLYVMRKINQLVDSNQQLAFVTKSLV</sequence>
<protein>
    <submittedName>
        <fullName evidence="1">Uncharacterized protein</fullName>
    </submittedName>
</protein>
<comment type="caution">
    <text evidence="1">The sequence shown here is derived from an EMBL/GenBank/DDBJ whole genome shotgun (WGS) entry which is preliminary data.</text>
</comment>